<evidence type="ECO:0000259" key="2">
    <source>
        <dbReference type="SMART" id="SM01233"/>
    </source>
</evidence>
<dbReference type="InterPro" id="IPR039764">
    <property type="entry name" value="HABP4/SERBP1-like"/>
</dbReference>
<gene>
    <name evidence="3" type="ORF">ANANG_G00265570</name>
</gene>
<sequence length="328" mass="35931">MLLDFTWRVFFSSAGLGDTQVGEMALCSIFPSFSPPIKRRSELSTMPDTGFGCAVTNRKKESQKERKVPLSGGGDAGQKAPLRVGLAPSQDRGEKRVVFRERRYNEMDAPLEYSIVKPQEQADPGARGGRGGARGRGGRGGGHPGCGGCRPEAQARVRPPQRKCENGVRPEEKRGGNGPHNWGSVKDQMSAVMDAITNEGGGDAEGAQEVAEVDGELRVTEADAEAAGKVEMSLDEWKALQEQNRPKMELNLRRADTSVLSKAVVIHQSRHLEDVSDGPEEEEDSHFFRRPANDITSRMEINFGHLKRPMRGQRGPRRARQGSPLPRP</sequence>
<comment type="caution">
    <text evidence="3">The sequence shown here is derived from an EMBL/GenBank/DDBJ whole genome shotgun (WGS) entry which is preliminary data.</text>
</comment>
<name>A0A9D3LPL7_ANGAN</name>
<evidence type="ECO:0000313" key="4">
    <source>
        <dbReference type="Proteomes" id="UP001044222"/>
    </source>
</evidence>
<dbReference type="SMART" id="SM01233">
    <property type="entry name" value="HABP4_PAI-RBP1"/>
    <property type="match status" value="1"/>
</dbReference>
<protein>
    <recommendedName>
        <fullName evidence="2">Hyaluronan/mRNA-binding protein domain-containing protein</fullName>
    </recommendedName>
</protein>
<feature type="compositionally biased region" description="Gly residues" evidence="1">
    <location>
        <begin position="126"/>
        <end position="148"/>
    </location>
</feature>
<dbReference type="GO" id="GO:0003723">
    <property type="term" value="F:RNA binding"/>
    <property type="evidence" value="ECO:0007669"/>
    <property type="project" value="InterPro"/>
</dbReference>
<dbReference type="GO" id="GO:0033120">
    <property type="term" value="P:positive regulation of RNA splicing"/>
    <property type="evidence" value="ECO:0007669"/>
    <property type="project" value="TreeGrafter"/>
</dbReference>
<dbReference type="Pfam" id="PF04774">
    <property type="entry name" value="HABP4_PAI-RBP1"/>
    <property type="match status" value="1"/>
</dbReference>
<feature type="region of interest" description="Disordered" evidence="1">
    <location>
        <begin position="270"/>
        <end position="328"/>
    </location>
</feature>
<organism evidence="3 4">
    <name type="scientific">Anguilla anguilla</name>
    <name type="common">European freshwater eel</name>
    <name type="synonym">Muraena anguilla</name>
    <dbReference type="NCBI Taxonomy" id="7936"/>
    <lineage>
        <taxon>Eukaryota</taxon>
        <taxon>Metazoa</taxon>
        <taxon>Chordata</taxon>
        <taxon>Craniata</taxon>
        <taxon>Vertebrata</taxon>
        <taxon>Euteleostomi</taxon>
        <taxon>Actinopterygii</taxon>
        <taxon>Neopterygii</taxon>
        <taxon>Teleostei</taxon>
        <taxon>Anguilliformes</taxon>
        <taxon>Anguillidae</taxon>
        <taxon>Anguilla</taxon>
    </lineage>
</organism>
<feature type="compositionally biased region" description="Acidic residues" evidence="1">
    <location>
        <begin position="275"/>
        <end position="284"/>
    </location>
</feature>
<feature type="compositionally biased region" description="Basic residues" evidence="1">
    <location>
        <begin position="305"/>
        <end position="320"/>
    </location>
</feature>
<dbReference type="PANTHER" id="PTHR12299:SF30">
    <property type="entry name" value="INTRACELLULAR HYALURONAN-BINDING PROTEIN 4"/>
    <property type="match status" value="1"/>
</dbReference>
<evidence type="ECO:0000313" key="3">
    <source>
        <dbReference type="EMBL" id="KAG5834812.1"/>
    </source>
</evidence>
<proteinExistence type="predicted"/>
<dbReference type="GO" id="GO:0005737">
    <property type="term" value="C:cytoplasm"/>
    <property type="evidence" value="ECO:0007669"/>
    <property type="project" value="TreeGrafter"/>
</dbReference>
<dbReference type="InterPro" id="IPR006861">
    <property type="entry name" value="HABP4_PAIRBP1-bd"/>
</dbReference>
<keyword evidence="4" id="KW-1185">Reference proteome</keyword>
<dbReference type="GO" id="GO:0005634">
    <property type="term" value="C:nucleus"/>
    <property type="evidence" value="ECO:0007669"/>
    <property type="project" value="TreeGrafter"/>
</dbReference>
<feature type="region of interest" description="Disordered" evidence="1">
    <location>
        <begin position="114"/>
        <end position="209"/>
    </location>
</feature>
<reference evidence="3" key="1">
    <citation type="submission" date="2021-01" db="EMBL/GenBank/DDBJ databases">
        <title>A chromosome-scale assembly of European eel, Anguilla anguilla.</title>
        <authorList>
            <person name="Henkel C."/>
            <person name="Jong-Raadsen S.A."/>
            <person name="Dufour S."/>
            <person name="Weltzien F.-A."/>
            <person name="Palstra A.P."/>
            <person name="Pelster B."/>
            <person name="Spaink H.P."/>
            <person name="Van Den Thillart G.E."/>
            <person name="Jansen H."/>
            <person name="Zahm M."/>
            <person name="Klopp C."/>
            <person name="Cedric C."/>
            <person name="Louis A."/>
            <person name="Berthelot C."/>
            <person name="Parey E."/>
            <person name="Roest Crollius H."/>
            <person name="Montfort J."/>
            <person name="Robinson-Rechavi M."/>
            <person name="Bucao C."/>
            <person name="Bouchez O."/>
            <person name="Gislard M."/>
            <person name="Lluch J."/>
            <person name="Milhes M."/>
            <person name="Lampietro C."/>
            <person name="Lopez Roques C."/>
            <person name="Donnadieu C."/>
            <person name="Braasch I."/>
            <person name="Desvignes T."/>
            <person name="Postlethwait J."/>
            <person name="Bobe J."/>
            <person name="Guiguen Y."/>
            <person name="Dirks R."/>
        </authorList>
    </citation>
    <scope>NUCLEOTIDE SEQUENCE</scope>
    <source>
        <strain evidence="3">Tag_6206</strain>
        <tissue evidence="3">Liver</tissue>
    </source>
</reference>
<dbReference type="GO" id="GO:0045948">
    <property type="term" value="P:positive regulation of translational initiation"/>
    <property type="evidence" value="ECO:0007669"/>
    <property type="project" value="TreeGrafter"/>
</dbReference>
<feature type="compositionally biased region" description="Basic and acidic residues" evidence="1">
    <location>
        <begin position="162"/>
        <end position="175"/>
    </location>
</feature>
<accession>A0A9D3LPL7</accession>
<feature type="compositionally biased region" description="Basic and acidic residues" evidence="1">
    <location>
        <begin position="58"/>
        <end position="68"/>
    </location>
</feature>
<evidence type="ECO:0000256" key="1">
    <source>
        <dbReference type="SAM" id="MobiDB-lite"/>
    </source>
</evidence>
<dbReference type="Proteomes" id="UP001044222">
    <property type="component" value="Chromosome 15"/>
</dbReference>
<dbReference type="AlphaFoldDB" id="A0A9D3LPL7"/>
<feature type="domain" description="Hyaluronan/mRNA-binding protein" evidence="2">
    <location>
        <begin position="156"/>
        <end position="258"/>
    </location>
</feature>
<dbReference type="EMBL" id="JAFIRN010000015">
    <property type="protein sequence ID" value="KAG5834812.1"/>
    <property type="molecule type" value="Genomic_DNA"/>
</dbReference>
<dbReference type="PANTHER" id="PTHR12299">
    <property type="entry name" value="HYALURONIC ACID-BINDING PROTEIN 4"/>
    <property type="match status" value="1"/>
</dbReference>
<feature type="region of interest" description="Disordered" evidence="1">
    <location>
        <begin position="42"/>
        <end position="95"/>
    </location>
</feature>